<dbReference type="Pfam" id="PF00072">
    <property type="entry name" value="Response_reg"/>
    <property type="match status" value="1"/>
</dbReference>
<reference evidence="3 4" key="1">
    <citation type="submission" date="2018-08" db="EMBL/GenBank/DDBJ databases">
        <authorList>
            <person name="Khan S.A."/>
        </authorList>
    </citation>
    <scope>NUCLEOTIDE SEQUENCE [LARGE SCALE GENOMIC DNA]</scope>
    <source>
        <strain evidence="3 4">GTF-13</strain>
    </source>
</reference>
<proteinExistence type="predicted"/>
<dbReference type="Gene3D" id="3.40.50.2300">
    <property type="match status" value="1"/>
</dbReference>
<keyword evidence="4" id="KW-1185">Reference proteome</keyword>
<feature type="modified residue" description="4-aspartylphosphate" evidence="1">
    <location>
        <position position="61"/>
    </location>
</feature>
<gene>
    <name evidence="3" type="ORF">D0544_14300</name>
</gene>
<evidence type="ECO:0000256" key="1">
    <source>
        <dbReference type="PROSITE-ProRule" id="PRU00169"/>
    </source>
</evidence>
<accession>A0A3P3VJX3</accession>
<dbReference type="GO" id="GO:0003677">
    <property type="term" value="F:DNA binding"/>
    <property type="evidence" value="ECO:0007669"/>
    <property type="project" value="UniProtKB-KW"/>
</dbReference>
<dbReference type="Proteomes" id="UP000280792">
    <property type="component" value="Unassembled WGS sequence"/>
</dbReference>
<dbReference type="InterPro" id="IPR011006">
    <property type="entry name" value="CheY-like_superfamily"/>
</dbReference>
<reference evidence="3 4" key="2">
    <citation type="submission" date="2018-12" db="EMBL/GenBank/DDBJ databases">
        <title>Simiduia agarivorans gen. nov., sp. nov., a marine, agarolytic bacterium isolated from shallow coastal water from Keelung, Taiwan.</title>
        <authorList>
            <person name="Shieh W.Y."/>
        </authorList>
    </citation>
    <scope>NUCLEOTIDE SEQUENCE [LARGE SCALE GENOMIC DNA]</scope>
    <source>
        <strain evidence="3 4">GTF-13</strain>
    </source>
</reference>
<keyword evidence="3" id="KW-0238">DNA-binding</keyword>
<dbReference type="PROSITE" id="PS50110">
    <property type="entry name" value="RESPONSE_REGULATORY"/>
    <property type="match status" value="1"/>
</dbReference>
<feature type="domain" description="Response regulatory" evidence="2">
    <location>
        <begin position="3"/>
        <end position="129"/>
    </location>
</feature>
<organism evidence="3 4">
    <name type="scientific">Aestuariirhabdus litorea</name>
    <dbReference type="NCBI Taxonomy" id="2528527"/>
    <lineage>
        <taxon>Bacteria</taxon>
        <taxon>Pseudomonadati</taxon>
        <taxon>Pseudomonadota</taxon>
        <taxon>Gammaproteobacteria</taxon>
        <taxon>Oceanospirillales</taxon>
        <taxon>Aestuariirhabdaceae</taxon>
        <taxon>Aestuariirhabdus</taxon>
    </lineage>
</organism>
<sequence>MATLFWVEDQSHWIDKFTPVLQETDFDGRENRLLLFRFAEAAKQRIGEMTVEQMPDIAILDARMKGNDQAGFLVSRALQRKWPELPIIYLSEHSGTGIEGQAFEQASTQDFIAKHQRNVEAVLCWRIKAILRQRAMAGQGPTDTLVSGELSLDLIRWEVYWRRTRLMNPANPKRPLPPMPRKILRQLVQASPRGIGTERMAELLNADPERFSYANYRQHIKTLRHAFDLAEGQQGSFIERCKSGRGIVTFGDLGAYGWVP</sequence>
<dbReference type="RefSeq" id="WP_125017291.1">
    <property type="nucleotide sequence ID" value="NZ_QWEZ01000002.1"/>
</dbReference>
<dbReference type="GO" id="GO:0000160">
    <property type="term" value="P:phosphorelay signal transduction system"/>
    <property type="evidence" value="ECO:0007669"/>
    <property type="project" value="InterPro"/>
</dbReference>
<name>A0A3P3VJX3_9GAMM</name>
<dbReference type="CDD" id="cd00156">
    <property type="entry name" value="REC"/>
    <property type="match status" value="1"/>
</dbReference>
<dbReference type="InterPro" id="IPR001789">
    <property type="entry name" value="Sig_transdc_resp-reg_receiver"/>
</dbReference>
<protein>
    <submittedName>
        <fullName evidence="3">DNA-binding response regulator</fullName>
    </submittedName>
</protein>
<evidence type="ECO:0000259" key="2">
    <source>
        <dbReference type="PROSITE" id="PS50110"/>
    </source>
</evidence>
<dbReference type="SUPFAM" id="SSF52172">
    <property type="entry name" value="CheY-like"/>
    <property type="match status" value="1"/>
</dbReference>
<keyword evidence="1" id="KW-0597">Phosphoprotein</keyword>
<evidence type="ECO:0000313" key="4">
    <source>
        <dbReference type="Proteomes" id="UP000280792"/>
    </source>
</evidence>
<dbReference type="AlphaFoldDB" id="A0A3P3VJX3"/>
<dbReference type="EMBL" id="QWEZ01000002">
    <property type="protein sequence ID" value="RRJ83012.1"/>
    <property type="molecule type" value="Genomic_DNA"/>
</dbReference>
<evidence type="ECO:0000313" key="3">
    <source>
        <dbReference type="EMBL" id="RRJ83012.1"/>
    </source>
</evidence>
<comment type="caution">
    <text evidence="3">The sequence shown here is derived from an EMBL/GenBank/DDBJ whole genome shotgun (WGS) entry which is preliminary data.</text>
</comment>